<keyword evidence="4" id="KW-1185">Reference proteome</keyword>
<proteinExistence type="predicted"/>
<organism evidence="2">
    <name type="scientific">Hexamita inflata</name>
    <dbReference type="NCBI Taxonomy" id="28002"/>
    <lineage>
        <taxon>Eukaryota</taxon>
        <taxon>Metamonada</taxon>
        <taxon>Diplomonadida</taxon>
        <taxon>Hexamitidae</taxon>
        <taxon>Hexamitinae</taxon>
        <taxon>Hexamita</taxon>
    </lineage>
</organism>
<gene>
    <name evidence="2" type="ORF">HINF_LOCUS24020</name>
    <name evidence="3" type="ORF">HINF_LOCUS53015</name>
</gene>
<sequence>MFDIRYDQILKQLNAIYHLSLLISQFITHSQNQRMQRKLNSKTNVLNKAPLPNAPKDAKSVQKLPKQPTLFIVENFSKLSDISERSNVPQEFQEPRDQLSITSESSNQDSQFVFWDQNSLADVNLYSMSNAAVGQRSLKNITIQTQNTSSTCIDTTFDLDDDLFSGLF</sequence>
<evidence type="ECO:0000313" key="3">
    <source>
        <dbReference type="EMBL" id="CAL6067417.1"/>
    </source>
</evidence>
<evidence type="ECO:0000313" key="4">
    <source>
        <dbReference type="Proteomes" id="UP001642409"/>
    </source>
</evidence>
<protein>
    <submittedName>
        <fullName evidence="3">Hypothetical_protein</fullName>
    </submittedName>
</protein>
<dbReference type="AlphaFoldDB" id="A0AA86PCN7"/>
<dbReference type="Proteomes" id="UP001642409">
    <property type="component" value="Unassembled WGS sequence"/>
</dbReference>
<comment type="caution">
    <text evidence="2">The sequence shown here is derived from an EMBL/GenBank/DDBJ whole genome shotgun (WGS) entry which is preliminary data.</text>
</comment>
<evidence type="ECO:0000313" key="2">
    <source>
        <dbReference type="EMBL" id="CAI9936375.1"/>
    </source>
</evidence>
<evidence type="ECO:0000256" key="1">
    <source>
        <dbReference type="SAM" id="MobiDB-lite"/>
    </source>
</evidence>
<dbReference type="EMBL" id="CAXDID020000267">
    <property type="protein sequence ID" value="CAL6067417.1"/>
    <property type="molecule type" value="Genomic_DNA"/>
</dbReference>
<dbReference type="EMBL" id="CATOUU010000635">
    <property type="protein sequence ID" value="CAI9936375.1"/>
    <property type="molecule type" value="Genomic_DNA"/>
</dbReference>
<accession>A0AA86PCN7</accession>
<name>A0AA86PCN7_9EUKA</name>
<feature type="region of interest" description="Disordered" evidence="1">
    <location>
        <begin position="84"/>
        <end position="104"/>
    </location>
</feature>
<reference evidence="2" key="1">
    <citation type="submission" date="2023-06" db="EMBL/GenBank/DDBJ databases">
        <authorList>
            <person name="Kurt Z."/>
        </authorList>
    </citation>
    <scope>NUCLEOTIDE SEQUENCE</scope>
</reference>
<reference evidence="3 4" key="2">
    <citation type="submission" date="2024-07" db="EMBL/GenBank/DDBJ databases">
        <authorList>
            <person name="Akdeniz Z."/>
        </authorList>
    </citation>
    <scope>NUCLEOTIDE SEQUENCE [LARGE SCALE GENOMIC DNA]</scope>
</reference>